<dbReference type="Gene3D" id="6.20.250.70">
    <property type="match status" value="1"/>
</dbReference>
<reference evidence="2" key="1">
    <citation type="submission" date="2020-02" db="EMBL/GenBank/DDBJ databases">
        <authorList>
            <person name="Palmer J.M."/>
        </authorList>
    </citation>
    <scope>NUCLEOTIDE SEQUENCE</scope>
    <source>
        <strain evidence="2">EPUS1.4</strain>
        <tissue evidence="2">Thallus</tissue>
    </source>
</reference>
<feature type="compositionally biased region" description="Polar residues" evidence="1">
    <location>
        <begin position="349"/>
        <end position="358"/>
    </location>
</feature>
<dbReference type="OrthoDB" id="76224at2759"/>
<proteinExistence type="predicted"/>
<accession>A0A8H7E139</accession>
<feature type="region of interest" description="Disordered" evidence="1">
    <location>
        <begin position="279"/>
        <end position="398"/>
    </location>
</feature>
<feature type="region of interest" description="Disordered" evidence="1">
    <location>
        <begin position="1"/>
        <end position="106"/>
    </location>
</feature>
<gene>
    <name evidence="2" type="ORF">GJ744_000689</name>
</gene>
<name>A0A8H7E139_9EURO</name>
<dbReference type="Pfam" id="PF08208">
    <property type="entry name" value="RNA_polI_A34"/>
    <property type="match status" value="1"/>
</dbReference>
<dbReference type="PANTHER" id="PTHR28155:SF1">
    <property type="entry name" value="DNA-DIRECTED RNA POLYMERASE I SUBUNIT RPA34.5-DOMAIN-CONTAINING PROTEIN"/>
    <property type="match status" value="1"/>
</dbReference>
<dbReference type="EMBL" id="JAACFV010000107">
    <property type="protein sequence ID" value="KAF7505527.1"/>
    <property type="molecule type" value="Genomic_DNA"/>
</dbReference>
<sequence length="398" mass="43476">MPKKKDSGKPLELSKEYVIDSDSDGLAQPESLNPKNSSNEIGSKPSQKKQKSQGTPSGKSTVPTQRSGTENPVNDGKNGAETSSSSSKAGSIETEAGGEGAALAKQKLQKKRAASVSNQAPVAIPAKLFRPPHGFEELPPYALNSTTEGSEAVSGDLTGKQVWHITAPASIPLNSLEDFDVDVVRSGRPILTYDSRQYGLAFGAKDSQHLLLPGKVGGSSYKRSRVHISKFYHLREIPNHSQSTSSKAIQSTEDTVFFAKEQPLARTPREQPKMLRMRYKPFGTDDSPSTSTSIGENFGIKEGNSNPTSQPSSSLLESTSKRMKKHKRIHPREEDGINDDRMQVDESPAESSVVQETPSKAEVLARKRLRDTNDVSHHRATPKEERRKKKRAHEETSP</sequence>
<feature type="compositionally biased region" description="Polar residues" evidence="1">
    <location>
        <begin position="61"/>
        <end position="72"/>
    </location>
</feature>
<keyword evidence="3" id="KW-1185">Reference proteome</keyword>
<comment type="caution">
    <text evidence="2">The sequence shown here is derived from an EMBL/GenBank/DDBJ whole genome shotgun (WGS) entry which is preliminary data.</text>
</comment>
<feature type="compositionally biased region" description="Basic and acidic residues" evidence="1">
    <location>
        <begin position="370"/>
        <end position="385"/>
    </location>
</feature>
<evidence type="ECO:0000313" key="3">
    <source>
        <dbReference type="Proteomes" id="UP000606974"/>
    </source>
</evidence>
<feature type="compositionally biased region" description="Low complexity" evidence="1">
    <location>
        <begin position="83"/>
        <end position="106"/>
    </location>
</feature>
<dbReference type="GO" id="GO:0006360">
    <property type="term" value="P:transcription by RNA polymerase I"/>
    <property type="evidence" value="ECO:0007669"/>
    <property type="project" value="InterPro"/>
</dbReference>
<feature type="compositionally biased region" description="Polar residues" evidence="1">
    <location>
        <begin position="286"/>
        <end position="295"/>
    </location>
</feature>
<feature type="compositionally biased region" description="Basic and acidic residues" evidence="1">
    <location>
        <begin position="1"/>
        <end position="18"/>
    </location>
</feature>
<feature type="compositionally biased region" description="Low complexity" evidence="1">
    <location>
        <begin position="307"/>
        <end position="318"/>
    </location>
</feature>
<evidence type="ECO:0000256" key="1">
    <source>
        <dbReference type="SAM" id="MobiDB-lite"/>
    </source>
</evidence>
<dbReference type="InterPro" id="IPR053263">
    <property type="entry name" value="Euk_RPA34_RNAP_subunit"/>
</dbReference>
<dbReference type="AlphaFoldDB" id="A0A8H7E139"/>
<dbReference type="Proteomes" id="UP000606974">
    <property type="component" value="Unassembled WGS sequence"/>
</dbReference>
<feature type="compositionally biased region" description="Polar residues" evidence="1">
    <location>
        <begin position="30"/>
        <end position="41"/>
    </location>
</feature>
<organism evidence="2 3">
    <name type="scientific">Endocarpon pusillum</name>
    <dbReference type="NCBI Taxonomy" id="364733"/>
    <lineage>
        <taxon>Eukaryota</taxon>
        <taxon>Fungi</taxon>
        <taxon>Dikarya</taxon>
        <taxon>Ascomycota</taxon>
        <taxon>Pezizomycotina</taxon>
        <taxon>Eurotiomycetes</taxon>
        <taxon>Chaetothyriomycetidae</taxon>
        <taxon>Verrucariales</taxon>
        <taxon>Verrucariaceae</taxon>
        <taxon>Endocarpon</taxon>
    </lineage>
</organism>
<evidence type="ECO:0000313" key="2">
    <source>
        <dbReference type="EMBL" id="KAF7505527.1"/>
    </source>
</evidence>
<dbReference type="PANTHER" id="PTHR28155">
    <property type="entry name" value="ACR243WP"/>
    <property type="match status" value="1"/>
</dbReference>
<evidence type="ECO:0008006" key="4">
    <source>
        <dbReference type="Google" id="ProtNLM"/>
    </source>
</evidence>
<dbReference type="InterPro" id="IPR013240">
    <property type="entry name" value="DNA-dir_RNA_pol1_su_RPA34"/>
</dbReference>
<feature type="compositionally biased region" description="Basic and acidic residues" evidence="1">
    <location>
        <begin position="331"/>
        <end position="344"/>
    </location>
</feature>
<feature type="compositionally biased region" description="Basic residues" evidence="1">
    <location>
        <begin position="321"/>
        <end position="330"/>
    </location>
</feature>
<protein>
    <recommendedName>
        <fullName evidence="4">DNA-directed RNA polymerase I subunit RPA34.5</fullName>
    </recommendedName>
</protein>